<keyword evidence="3" id="KW-0812">Transmembrane</keyword>
<name>A0A9N8HV60_9STRA</name>
<accession>A0A9N8HV60</accession>
<evidence type="ECO:0000313" key="4">
    <source>
        <dbReference type="EMBL" id="CAB9528518.1"/>
    </source>
</evidence>
<keyword evidence="3" id="KW-0472">Membrane</keyword>
<proteinExistence type="predicted"/>
<protein>
    <submittedName>
        <fullName evidence="4">Uncharacterized protein</fullName>
    </submittedName>
</protein>
<gene>
    <name evidence="4" type="ORF">SEMRO_2247_G320600.1</name>
</gene>
<reference evidence="4" key="1">
    <citation type="submission" date="2020-06" db="EMBL/GenBank/DDBJ databases">
        <authorList>
            <consortium name="Plant Systems Biology data submission"/>
        </authorList>
    </citation>
    <scope>NUCLEOTIDE SEQUENCE</scope>
    <source>
        <strain evidence="4">D6</strain>
    </source>
</reference>
<keyword evidence="5" id="KW-1185">Reference proteome</keyword>
<keyword evidence="3" id="KW-1133">Transmembrane helix</keyword>
<feature type="transmembrane region" description="Helical" evidence="3">
    <location>
        <begin position="12"/>
        <end position="32"/>
    </location>
</feature>
<organism evidence="4 5">
    <name type="scientific">Seminavis robusta</name>
    <dbReference type="NCBI Taxonomy" id="568900"/>
    <lineage>
        <taxon>Eukaryota</taxon>
        <taxon>Sar</taxon>
        <taxon>Stramenopiles</taxon>
        <taxon>Ochrophyta</taxon>
        <taxon>Bacillariophyta</taxon>
        <taxon>Bacillariophyceae</taxon>
        <taxon>Bacillariophycidae</taxon>
        <taxon>Naviculales</taxon>
        <taxon>Naviculaceae</taxon>
        <taxon>Seminavis</taxon>
    </lineage>
</organism>
<evidence type="ECO:0000256" key="1">
    <source>
        <dbReference type="SAM" id="Coils"/>
    </source>
</evidence>
<feature type="coiled-coil region" evidence="1">
    <location>
        <begin position="228"/>
        <end position="255"/>
    </location>
</feature>
<comment type="caution">
    <text evidence="4">The sequence shown here is derived from an EMBL/GenBank/DDBJ whole genome shotgun (WGS) entry which is preliminary data.</text>
</comment>
<evidence type="ECO:0000256" key="3">
    <source>
        <dbReference type="SAM" id="Phobius"/>
    </source>
</evidence>
<evidence type="ECO:0000256" key="2">
    <source>
        <dbReference type="SAM" id="MobiDB-lite"/>
    </source>
</evidence>
<dbReference type="Proteomes" id="UP001153069">
    <property type="component" value="Unassembled WGS sequence"/>
</dbReference>
<keyword evidence="1" id="KW-0175">Coiled coil</keyword>
<evidence type="ECO:0000313" key="5">
    <source>
        <dbReference type="Proteomes" id="UP001153069"/>
    </source>
</evidence>
<dbReference type="EMBL" id="CAICTM010002245">
    <property type="protein sequence ID" value="CAB9528518.1"/>
    <property type="molecule type" value="Genomic_DNA"/>
</dbReference>
<feature type="region of interest" description="Disordered" evidence="2">
    <location>
        <begin position="40"/>
        <end position="61"/>
    </location>
</feature>
<sequence length="272" mass="30652">MRPSLIAKIPPILYALTVLVGSIGGVCFHVYACFHNEGKQGTTVNRRKNPTPPRRVPSRYPTKSCQLSLREIDLEPQEEPWIRLHTQAPTRIITPRNHSQEQETTQILVYEESFAAVEVPADAPVDIDVDTNLTFLPYAANSSVTAFLSPSYPSILSNNITYTTAVDVPAADHVDIDVDTNLTFLPYPATSNIAAVAFLSPSYPSFLSNNITYTTTVDDDREDKIFKMSPMQQRLAQLRHKLQSLNEQERETNQIHQKKIQLPYINFVWSHG</sequence>
<dbReference type="AlphaFoldDB" id="A0A9N8HV60"/>